<dbReference type="Gene3D" id="2.160.20.80">
    <property type="entry name" value="E3 ubiquitin-protein ligase SopA"/>
    <property type="match status" value="1"/>
</dbReference>
<accession>A0A6L2ZQ58</accession>
<proteinExistence type="predicted"/>
<dbReference type="AlphaFoldDB" id="A0A6L2ZQ58"/>
<evidence type="ECO:0000313" key="1">
    <source>
        <dbReference type="EMBL" id="GFN46540.1"/>
    </source>
</evidence>
<comment type="caution">
    <text evidence="1">The sequence shown here is derived from an EMBL/GenBank/DDBJ whole genome shotgun (WGS) entry which is preliminary data.</text>
</comment>
<sequence>MLEAIKSYLPSFISHYLSTEFELFLRQELAEKFKYNDVPEQWITFLNRIDQMLVSLDSPLCDLAGQLLLCDEAKLKEKMISYIRSERVYDPVNSEILYRPMAYYFSEESAKLLAEQIMTFHQQKHQTPIRSVPTRDYKEFSQLNQEEKEFVLHFADLKGVHFEQTDLKGLNLKWVNFNQTSLSKVDFTASRLPSIDHFPQDIRGCIWQGASFEALIDTTPENINRIKQKLANMESIEANDFMQSVKQASFANLIKKINSRSGSLSYYGIRKLTDLNTIFNTQVGQPLCQLNGQSLFLDENRFKSNTVAALLPKEIWKWDGKLNNNCKYEANGASDIILKYHQLQSAIALPHQSGKIIDFNSLPHESKENILLYAQLDGVNLKDISCKNMDLRSSASFKDALPYNTDFSNTELPSFDNFLDMEPQRLASCVWKDASCQKPTDPKLEDIEKILNLLQEVNSKDFTKMILNCLIHHGEGNILKRLLYSLIEHYDGEINEIENEIERAVCLKARTLLQNQDPLLYCANLEIQRILSPTDRHLDKLFENFAKKNKNFCDMEQNTDITVDDLYSRSVQFMNKHGQTIVSTVDDGSYENDKPTANEVLQGMQSENFIKNYKKYFQVFLALLENESIPLSMQKKAARYLNLLLNAYGKTGYILGYGEVVDVKNVFILQAIANLLLYPKSALLMLSLPRKYDPQLISRLDSHRMNRMGTMGRIEKIITFHYELLKRDIAYYLQELHPERKESYPENTMGIVIDKADKQVKSMIDSFERTWGSAEALFIPLNREEDNNLFKFRDKIPDSYLIDQTNTLTEIIG</sequence>
<reference evidence="1 2" key="1">
    <citation type="submission" date="2020-06" db="EMBL/GenBank/DDBJ databases">
        <title>The genome sequence of Candidatus Regiella insecticola strain Tut.</title>
        <authorList>
            <person name="Nikoh N."/>
            <person name="Tsuchida T."/>
            <person name="Koga R."/>
            <person name="Oshima K."/>
            <person name="Hattori M."/>
            <person name="Fukatsu T."/>
        </authorList>
    </citation>
    <scope>NUCLEOTIDE SEQUENCE [LARGE SCALE GENOMIC DNA]</scope>
    <source>
        <strain evidence="1 2">Tut</strain>
    </source>
</reference>
<gene>
    <name evidence="1" type="ORF">RINTU1_22170</name>
</gene>
<dbReference type="EMBL" id="BLXO01000004">
    <property type="protein sequence ID" value="GFN46540.1"/>
    <property type="molecule type" value="Genomic_DNA"/>
</dbReference>
<evidence type="ECO:0000313" key="2">
    <source>
        <dbReference type="Proteomes" id="UP000504714"/>
    </source>
</evidence>
<dbReference type="RefSeq" id="WP_176488177.1">
    <property type="nucleotide sequence ID" value="NZ_BLXO01000004.1"/>
</dbReference>
<name>A0A6L2ZQ58_9ENTR</name>
<dbReference type="SUPFAM" id="SSF141571">
    <property type="entry name" value="Pentapeptide repeat-like"/>
    <property type="match status" value="1"/>
</dbReference>
<protein>
    <submittedName>
        <fullName evidence="1">Pentapeptide repeat-containing protein</fullName>
    </submittedName>
</protein>
<dbReference type="InterPro" id="IPR001646">
    <property type="entry name" value="5peptide_repeat"/>
</dbReference>
<dbReference type="Proteomes" id="UP000504714">
    <property type="component" value="Unassembled WGS sequence"/>
</dbReference>
<organism evidence="1 2">
    <name type="scientific">Candidatus Regiella insecticola</name>
    <dbReference type="NCBI Taxonomy" id="138073"/>
    <lineage>
        <taxon>Bacteria</taxon>
        <taxon>Pseudomonadati</taxon>
        <taxon>Pseudomonadota</taxon>
        <taxon>Gammaproteobacteria</taxon>
        <taxon>Enterobacterales</taxon>
        <taxon>Enterobacteriaceae</taxon>
        <taxon>aphid secondary symbionts</taxon>
        <taxon>Candidatus Regiella</taxon>
    </lineage>
</organism>
<dbReference type="Pfam" id="PF00805">
    <property type="entry name" value="Pentapeptide"/>
    <property type="match status" value="1"/>
</dbReference>